<name>A0A7D9DTG6_PARCT</name>
<gene>
    <name evidence="2" type="ORF">PACLA_8A045679</name>
</gene>
<accession>A0A7D9DTG6</accession>
<evidence type="ECO:0000313" key="2">
    <source>
        <dbReference type="EMBL" id="CAB3993122.1"/>
    </source>
</evidence>
<keyword evidence="3" id="KW-1185">Reference proteome</keyword>
<dbReference type="CDD" id="cd00024">
    <property type="entry name" value="CD_CSD"/>
    <property type="match status" value="1"/>
</dbReference>
<feature type="compositionally biased region" description="Polar residues" evidence="1">
    <location>
        <begin position="117"/>
        <end position="128"/>
    </location>
</feature>
<reference evidence="2" key="1">
    <citation type="submission" date="2020-04" db="EMBL/GenBank/DDBJ databases">
        <authorList>
            <person name="Alioto T."/>
            <person name="Alioto T."/>
            <person name="Gomez Garrido J."/>
        </authorList>
    </citation>
    <scope>NUCLEOTIDE SEQUENCE</scope>
    <source>
        <strain evidence="2">A484AB</strain>
    </source>
</reference>
<dbReference type="EMBL" id="CACRXK020002191">
    <property type="protein sequence ID" value="CAB3993122.1"/>
    <property type="molecule type" value="Genomic_DNA"/>
</dbReference>
<sequence>MAFVKWLGYSNRFNSWIPAGVIKSKHRLVYEMEDAGDYDGIELEETRGSYPQYDDMDYHDLLSNFDELTIRSNTETKYGSDPLALTDINHEFQYVKKRMEERGTVHTSFIEGGEGTVNITGPTGSTTAPGDEFVEDPNGPSSKLKKFSKDRLTAEKKRDFENQVERVQAVTRVVQAKEKIVLNPRNKYVRELINRSSVKTLNDGTEMLMFRSERGINKSGTQIMKRGKTNVPTYSKNSPALKEYKELVRRIKEESTTSTQSHTNEAFEGDETTIVDRNAELDTVNDVDSMFEQIELIDVRVARDDIPGLTPQENKELRGVLNPTDAMDLESRIGKDGALENQVEYFQDTINKTMELGDETDDTEEFINLEERIVALREARDRTVMQKEL</sequence>
<organism evidence="2 3">
    <name type="scientific">Paramuricea clavata</name>
    <name type="common">Red gorgonian</name>
    <name type="synonym">Violescent sea-whip</name>
    <dbReference type="NCBI Taxonomy" id="317549"/>
    <lineage>
        <taxon>Eukaryota</taxon>
        <taxon>Metazoa</taxon>
        <taxon>Cnidaria</taxon>
        <taxon>Anthozoa</taxon>
        <taxon>Octocorallia</taxon>
        <taxon>Malacalcyonacea</taxon>
        <taxon>Plexauridae</taxon>
        <taxon>Paramuricea</taxon>
    </lineage>
</organism>
<dbReference type="AlphaFoldDB" id="A0A7D9DTG6"/>
<comment type="caution">
    <text evidence="2">The sequence shown here is derived from an EMBL/GenBank/DDBJ whole genome shotgun (WGS) entry which is preliminary data.</text>
</comment>
<feature type="region of interest" description="Disordered" evidence="1">
    <location>
        <begin position="112"/>
        <end position="141"/>
    </location>
</feature>
<dbReference type="Proteomes" id="UP001152795">
    <property type="component" value="Unassembled WGS sequence"/>
</dbReference>
<evidence type="ECO:0000313" key="3">
    <source>
        <dbReference type="Proteomes" id="UP001152795"/>
    </source>
</evidence>
<evidence type="ECO:0000256" key="1">
    <source>
        <dbReference type="SAM" id="MobiDB-lite"/>
    </source>
</evidence>
<protein>
    <submittedName>
        <fullName evidence="2">Uncharacterized protein</fullName>
    </submittedName>
</protein>
<proteinExistence type="predicted"/>